<dbReference type="GO" id="GO:0016746">
    <property type="term" value="F:acyltransferase activity"/>
    <property type="evidence" value="ECO:0007669"/>
    <property type="project" value="UniProtKB-KW"/>
</dbReference>
<keyword evidence="4" id="KW-1185">Reference proteome</keyword>
<keyword evidence="1" id="KW-0472">Membrane</keyword>
<accession>A0A0B6WYD8</accession>
<dbReference type="GO" id="GO:0016787">
    <property type="term" value="F:hydrolase activity"/>
    <property type="evidence" value="ECO:0007669"/>
    <property type="project" value="UniProtKB-KW"/>
</dbReference>
<dbReference type="STRING" id="454194.PYK22_02101"/>
<dbReference type="OrthoDB" id="9773293at2"/>
<sequence>MSEKRGRKWWTGWKGIVAGGAGLATLVTFNAIAKRRRHRTSDPPEEGCPGEIQSYRWEQWNIIYRTAGPASAQPILFIHAILAGSSSYMWRRNIAPLADRFRIYAPDLLGFGFSDKPAVAYTAELYVEQLTSFIRDVIKRPTHIVASSLGAAFAVRLAAERPDLVDSLVLISPTGMTNTHGQPGTASASFYGLLHSPILGASFYNVIASERSLRDYARRYLYYDRNSVTPQLVAHYYAMSHQSGAQHAMAAFFSGSLSCDMHSNFARLSRPVTIIWGREDRNNSAENARLLLALNPRARLVIFDRCRMMVQEEQAERFNSLLHTTLTEKRSAAA</sequence>
<dbReference type="EMBL" id="CBXV010000007">
    <property type="protein sequence ID" value="CDM66091.1"/>
    <property type="molecule type" value="Genomic_DNA"/>
</dbReference>
<dbReference type="Proteomes" id="UP000031518">
    <property type="component" value="Unassembled WGS sequence"/>
</dbReference>
<evidence type="ECO:0000313" key="3">
    <source>
        <dbReference type="EMBL" id="CDM66091.1"/>
    </source>
</evidence>
<dbReference type="PANTHER" id="PTHR46438">
    <property type="entry name" value="ALPHA/BETA-HYDROLASES SUPERFAMILY PROTEIN"/>
    <property type="match status" value="1"/>
</dbReference>
<dbReference type="Gene3D" id="3.40.50.1820">
    <property type="entry name" value="alpha/beta hydrolase"/>
    <property type="match status" value="1"/>
</dbReference>
<reference evidence="3 4" key="1">
    <citation type="submission" date="2013-12" db="EMBL/GenBank/DDBJ databases">
        <authorList>
            <person name="Stott M."/>
        </authorList>
    </citation>
    <scope>NUCLEOTIDE SEQUENCE [LARGE SCALE GENOMIC DNA]</scope>
    <source>
        <strain evidence="3 4">K22</strain>
    </source>
</reference>
<proteinExistence type="predicted"/>
<dbReference type="InterPro" id="IPR029058">
    <property type="entry name" value="AB_hydrolase_fold"/>
</dbReference>
<protein>
    <submittedName>
        <fullName evidence="3">Predicted hydrolase or acyltransferase of alpha/beta superfamily</fullName>
    </submittedName>
</protein>
<gene>
    <name evidence="3" type="ORF">PYK22_02101</name>
</gene>
<dbReference type="PRINTS" id="PR00111">
    <property type="entry name" value="ABHYDROLASE"/>
</dbReference>
<feature type="transmembrane region" description="Helical" evidence="1">
    <location>
        <begin position="12"/>
        <end position="33"/>
    </location>
</feature>
<feature type="domain" description="AB hydrolase-1" evidence="2">
    <location>
        <begin position="74"/>
        <end position="313"/>
    </location>
</feature>
<dbReference type="RefSeq" id="WP_060635561.1">
    <property type="nucleotide sequence ID" value="NZ_CBXV010000007.1"/>
</dbReference>
<dbReference type="AlphaFoldDB" id="A0A0B6WYD8"/>
<keyword evidence="1" id="KW-1133">Transmembrane helix</keyword>
<evidence type="ECO:0000256" key="1">
    <source>
        <dbReference type="SAM" id="Phobius"/>
    </source>
</evidence>
<dbReference type="PANTHER" id="PTHR46438:SF2">
    <property type="entry name" value="ALPHA_BETA-HYDROLASES SUPERFAMILY PROTEIN"/>
    <property type="match status" value="1"/>
</dbReference>
<dbReference type="Pfam" id="PF00561">
    <property type="entry name" value="Abhydrolase_1"/>
    <property type="match status" value="1"/>
</dbReference>
<organism evidence="3 4">
    <name type="scientific">Pyrinomonas methylaliphatogenes</name>
    <dbReference type="NCBI Taxonomy" id="454194"/>
    <lineage>
        <taxon>Bacteria</taxon>
        <taxon>Pseudomonadati</taxon>
        <taxon>Acidobacteriota</taxon>
        <taxon>Blastocatellia</taxon>
        <taxon>Blastocatellales</taxon>
        <taxon>Pyrinomonadaceae</taxon>
        <taxon>Pyrinomonas</taxon>
    </lineage>
</organism>
<reference evidence="3 4" key="2">
    <citation type="submission" date="2015-01" db="EMBL/GenBank/DDBJ databases">
        <title>Complete genome sequence of Pyrinomonas methylaliphatogenes type strain K22T.</title>
        <authorList>
            <person name="Lee K.C.Y."/>
            <person name="Power J.F."/>
            <person name="Dunfield P.F."/>
            <person name="Morgan X.C."/>
            <person name="Huttenhower C."/>
            <person name="Stott M.B."/>
        </authorList>
    </citation>
    <scope>NUCLEOTIDE SEQUENCE [LARGE SCALE GENOMIC DNA]</scope>
    <source>
        <strain evidence="3 4">K22</strain>
    </source>
</reference>
<name>A0A0B6WYD8_9BACT</name>
<evidence type="ECO:0000259" key="2">
    <source>
        <dbReference type="Pfam" id="PF00561"/>
    </source>
</evidence>
<keyword evidence="3" id="KW-0012">Acyltransferase</keyword>
<keyword evidence="3" id="KW-0378">Hydrolase</keyword>
<evidence type="ECO:0000313" key="4">
    <source>
        <dbReference type="Proteomes" id="UP000031518"/>
    </source>
</evidence>
<keyword evidence="1" id="KW-0812">Transmembrane</keyword>
<keyword evidence="3" id="KW-0808">Transferase</keyword>
<dbReference type="InterPro" id="IPR000073">
    <property type="entry name" value="AB_hydrolase_1"/>
</dbReference>
<dbReference type="SUPFAM" id="SSF53474">
    <property type="entry name" value="alpha/beta-Hydrolases"/>
    <property type="match status" value="1"/>
</dbReference>